<protein>
    <submittedName>
        <fullName evidence="2">HdeD family acid-resistance protein</fullName>
    </submittedName>
</protein>
<evidence type="ECO:0000256" key="1">
    <source>
        <dbReference type="SAM" id="Phobius"/>
    </source>
</evidence>
<proteinExistence type="predicted"/>
<gene>
    <name evidence="2" type="ORF">FOZ76_21560</name>
</gene>
<dbReference type="InterPro" id="IPR052712">
    <property type="entry name" value="Acid_resist_chaperone_HdeD"/>
</dbReference>
<comment type="caution">
    <text evidence="2">The sequence shown here is derived from an EMBL/GenBank/DDBJ whole genome shotgun (WGS) entry which is preliminary data.</text>
</comment>
<feature type="transmembrane region" description="Helical" evidence="1">
    <location>
        <begin position="136"/>
        <end position="155"/>
    </location>
</feature>
<dbReference type="Proteomes" id="UP000318405">
    <property type="component" value="Unassembled WGS sequence"/>
</dbReference>
<organism evidence="2 3">
    <name type="scientific">Verticiella sediminum</name>
    <dbReference type="NCBI Taxonomy" id="1247510"/>
    <lineage>
        <taxon>Bacteria</taxon>
        <taxon>Pseudomonadati</taxon>
        <taxon>Pseudomonadota</taxon>
        <taxon>Betaproteobacteria</taxon>
        <taxon>Burkholderiales</taxon>
        <taxon>Alcaligenaceae</taxon>
        <taxon>Verticiella</taxon>
    </lineage>
</organism>
<dbReference type="PANTHER" id="PTHR34989">
    <property type="entry name" value="PROTEIN HDED"/>
    <property type="match status" value="1"/>
</dbReference>
<dbReference type="PANTHER" id="PTHR34989:SF1">
    <property type="entry name" value="PROTEIN HDED"/>
    <property type="match status" value="1"/>
</dbReference>
<evidence type="ECO:0000313" key="3">
    <source>
        <dbReference type="Proteomes" id="UP000318405"/>
    </source>
</evidence>
<dbReference type="AlphaFoldDB" id="A0A556AC01"/>
<dbReference type="RefSeq" id="WP_143950327.1">
    <property type="nucleotide sequence ID" value="NZ_BAABMB010000003.1"/>
</dbReference>
<dbReference type="EMBL" id="VLTJ01000039">
    <property type="protein sequence ID" value="TSH90411.1"/>
    <property type="molecule type" value="Genomic_DNA"/>
</dbReference>
<dbReference type="GO" id="GO:0005886">
    <property type="term" value="C:plasma membrane"/>
    <property type="evidence" value="ECO:0007669"/>
    <property type="project" value="TreeGrafter"/>
</dbReference>
<name>A0A556AC01_9BURK</name>
<keyword evidence="3" id="KW-1185">Reference proteome</keyword>
<feature type="transmembrane region" description="Helical" evidence="1">
    <location>
        <begin position="162"/>
        <end position="185"/>
    </location>
</feature>
<evidence type="ECO:0000313" key="2">
    <source>
        <dbReference type="EMBL" id="TSH90411.1"/>
    </source>
</evidence>
<dbReference type="OrthoDB" id="9815400at2"/>
<feature type="transmembrane region" description="Helical" evidence="1">
    <location>
        <begin position="51"/>
        <end position="74"/>
    </location>
</feature>
<keyword evidence="1" id="KW-0812">Transmembrane</keyword>
<feature type="transmembrane region" description="Helical" evidence="1">
    <location>
        <begin position="105"/>
        <end position="130"/>
    </location>
</feature>
<dbReference type="Pfam" id="PF03729">
    <property type="entry name" value="DUF308"/>
    <property type="match status" value="1"/>
</dbReference>
<dbReference type="InterPro" id="IPR005325">
    <property type="entry name" value="DUF308_memb"/>
</dbReference>
<accession>A0A556AC01</accession>
<sequence length="194" mass="20669">MALSVKDASEIFRAAVRDTVRRYSIWYLIQGAILIAAGVLAIVYSAVASVAVITVLGWLLVISGAAQAISLVGASQVPHFWLQLISVVLAILIGLMFLNDATQGLLTVTLLLIVFFMMEGISKVVFALTIRPFPNWAWVLAAGVLGMALSLVLWVNLPISAIWLIGLLLGVQLIGVGASLVYLAWSARNLASAP</sequence>
<reference evidence="2 3" key="1">
    <citation type="submission" date="2019-07" db="EMBL/GenBank/DDBJ databases">
        <title>Qingshengfaniella alkalisoli gen. nov., sp. nov., isolated from saline soil.</title>
        <authorList>
            <person name="Xu L."/>
            <person name="Huang X.-X."/>
            <person name="Sun J.-Q."/>
        </authorList>
    </citation>
    <scope>NUCLEOTIDE SEQUENCE [LARGE SCALE GENOMIC DNA]</scope>
    <source>
        <strain evidence="2 3">DSM 27279</strain>
    </source>
</reference>
<keyword evidence="1" id="KW-0472">Membrane</keyword>
<feature type="transmembrane region" description="Helical" evidence="1">
    <location>
        <begin position="25"/>
        <end position="44"/>
    </location>
</feature>
<keyword evidence="1" id="KW-1133">Transmembrane helix</keyword>
<feature type="transmembrane region" description="Helical" evidence="1">
    <location>
        <begin position="80"/>
        <end position="98"/>
    </location>
</feature>